<dbReference type="SUPFAM" id="SSF56801">
    <property type="entry name" value="Acetyl-CoA synthetase-like"/>
    <property type="match status" value="1"/>
</dbReference>
<dbReference type="AlphaFoldDB" id="K1TK11"/>
<dbReference type="GO" id="GO:0031177">
    <property type="term" value="F:phosphopantetheine binding"/>
    <property type="evidence" value="ECO:0007669"/>
    <property type="project" value="TreeGrafter"/>
</dbReference>
<dbReference type="InterPro" id="IPR045851">
    <property type="entry name" value="AMP-bd_C_sf"/>
</dbReference>
<accession>K1TK11</accession>
<dbReference type="GO" id="GO:0044550">
    <property type="term" value="P:secondary metabolite biosynthetic process"/>
    <property type="evidence" value="ECO:0007669"/>
    <property type="project" value="TreeGrafter"/>
</dbReference>
<comment type="caution">
    <text evidence="1">The sequence shown here is derived from an EMBL/GenBank/DDBJ whole genome shotgun (WGS) entry which is preliminary data.</text>
</comment>
<dbReference type="PANTHER" id="PTHR45527">
    <property type="entry name" value="NONRIBOSOMAL PEPTIDE SYNTHETASE"/>
    <property type="match status" value="1"/>
</dbReference>
<name>K1TK11_9ZZZZ</name>
<dbReference type="Gene3D" id="3.30.300.30">
    <property type="match status" value="1"/>
</dbReference>
<feature type="non-terminal residue" evidence="1">
    <location>
        <position position="220"/>
    </location>
</feature>
<keyword evidence="1" id="KW-0436">Ligase</keyword>
<dbReference type="PANTHER" id="PTHR45527:SF1">
    <property type="entry name" value="FATTY ACID SYNTHASE"/>
    <property type="match status" value="1"/>
</dbReference>
<dbReference type="GO" id="GO:0043041">
    <property type="term" value="P:amino acid activation for nonribosomal peptide biosynthetic process"/>
    <property type="evidence" value="ECO:0007669"/>
    <property type="project" value="TreeGrafter"/>
</dbReference>
<proteinExistence type="predicted"/>
<organism evidence="1">
    <name type="scientific">human gut metagenome</name>
    <dbReference type="NCBI Taxonomy" id="408170"/>
    <lineage>
        <taxon>unclassified sequences</taxon>
        <taxon>metagenomes</taxon>
        <taxon>organismal metagenomes</taxon>
    </lineage>
</organism>
<dbReference type="EMBL" id="AJWZ01004022">
    <property type="protein sequence ID" value="EKC66615.1"/>
    <property type="molecule type" value="Genomic_DNA"/>
</dbReference>
<evidence type="ECO:0000313" key="1">
    <source>
        <dbReference type="EMBL" id="EKC66615.1"/>
    </source>
</evidence>
<protein>
    <submittedName>
        <fullName evidence="1">Protein containing AMP-dependent synthetase and ligase domain protein</fullName>
    </submittedName>
</protein>
<dbReference type="GO" id="GO:0016874">
    <property type="term" value="F:ligase activity"/>
    <property type="evidence" value="ECO:0007669"/>
    <property type="project" value="UniProtKB-KW"/>
</dbReference>
<reference evidence="1" key="1">
    <citation type="journal article" date="2013" name="Environ. Microbiol.">
        <title>Microbiota from the distal guts of lean and obese adolescents exhibit partial functional redundancy besides clear differences in community structure.</title>
        <authorList>
            <person name="Ferrer M."/>
            <person name="Ruiz A."/>
            <person name="Lanza F."/>
            <person name="Haange S.B."/>
            <person name="Oberbach A."/>
            <person name="Till H."/>
            <person name="Bargiela R."/>
            <person name="Campoy C."/>
            <person name="Segura M.T."/>
            <person name="Richter M."/>
            <person name="von Bergen M."/>
            <person name="Seifert J."/>
            <person name="Suarez A."/>
        </authorList>
    </citation>
    <scope>NUCLEOTIDE SEQUENCE</scope>
</reference>
<feature type="non-terminal residue" evidence="1">
    <location>
        <position position="1"/>
    </location>
</feature>
<dbReference type="GO" id="GO:0005737">
    <property type="term" value="C:cytoplasm"/>
    <property type="evidence" value="ECO:0007669"/>
    <property type="project" value="TreeGrafter"/>
</dbReference>
<sequence length="220" mass="24634">WATYTEQAILVLLSPKGYVIFLGRKDFQVKLYGYRIELGEIESCLCRCENVSEAVATVKEVNGVQKLFAYVTPMSVPGTGAVSDVQSTGGTDTPIRVFTAEGNEKFILPREDTNHAYPNMTEMYTALNSRVMDYMIPDDIIIMESLPYTANKKVNRKNLPVVNMVQAEDEVYEAPETETETMLAALIGEMIGNENVSVGDKSYKFGYRLPLKVLLYNTKL</sequence>
<gene>
    <name evidence="1" type="ORF">OBE_05848</name>
</gene>